<proteinExistence type="inferred from homology"/>
<dbReference type="GO" id="GO:0004553">
    <property type="term" value="F:hydrolase activity, hydrolyzing O-glycosyl compounds"/>
    <property type="evidence" value="ECO:0007669"/>
    <property type="project" value="InterPro"/>
</dbReference>
<dbReference type="SUPFAM" id="SSF51445">
    <property type="entry name" value="(Trans)glycosidases"/>
    <property type="match status" value="1"/>
</dbReference>
<evidence type="ECO:0000256" key="2">
    <source>
        <dbReference type="RuleBase" id="RU003679"/>
    </source>
</evidence>
<dbReference type="InterPro" id="IPR031330">
    <property type="entry name" value="Gly_Hdrlase_35_cat"/>
</dbReference>
<dbReference type="Pfam" id="PF01301">
    <property type="entry name" value="Glyco_hydro_35"/>
    <property type="match status" value="1"/>
</dbReference>
<protein>
    <recommendedName>
        <fullName evidence="4">Glycoside hydrolase 35 catalytic domain-containing protein</fullName>
    </recommendedName>
</protein>
<accession>A0A9P6UZ00</accession>
<feature type="signal peptide" evidence="3">
    <location>
        <begin position="1"/>
        <end position="18"/>
    </location>
</feature>
<reference evidence="5" key="1">
    <citation type="journal article" date="2020" name="Fungal Divers.">
        <title>Resolving the Mortierellaceae phylogeny through synthesis of multi-gene phylogenetics and phylogenomics.</title>
        <authorList>
            <person name="Vandepol N."/>
            <person name="Liber J."/>
            <person name="Desiro A."/>
            <person name="Na H."/>
            <person name="Kennedy M."/>
            <person name="Barry K."/>
            <person name="Grigoriev I.V."/>
            <person name="Miller A.N."/>
            <person name="O'Donnell K."/>
            <person name="Stajich J.E."/>
            <person name="Bonito G."/>
        </authorList>
    </citation>
    <scope>NUCLEOTIDE SEQUENCE</scope>
    <source>
        <strain evidence="5">REB-010B</strain>
    </source>
</reference>
<organism evidence="5 6">
    <name type="scientific">Dissophora globulifera</name>
    <dbReference type="NCBI Taxonomy" id="979702"/>
    <lineage>
        <taxon>Eukaryota</taxon>
        <taxon>Fungi</taxon>
        <taxon>Fungi incertae sedis</taxon>
        <taxon>Mucoromycota</taxon>
        <taxon>Mortierellomycotina</taxon>
        <taxon>Mortierellomycetes</taxon>
        <taxon>Mortierellales</taxon>
        <taxon>Mortierellaceae</taxon>
        <taxon>Dissophora</taxon>
    </lineage>
</organism>
<comment type="caution">
    <text evidence="5">The sequence shown here is derived from an EMBL/GenBank/DDBJ whole genome shotgun (WGS) entry which is preliminary data.</text>
</comment>
<comment type="similarity">
    <text evidence="1 2">Belongs to the glycosyl hydrolase 35 family.</text>
</comment>
<dbReference type="PRINTS" id="PR00742">
    <property type="entry name" value="GLHYDRLASE35"/>
</dbReference>
<dbReference type="Gene3D" id="2.60.120.260">
    <property type="entry name" value="Galactose-binding domain-like"/>
    <property type="match status" value="1"/>
</dbReference>
<evidence type="ECO:0000313" key="6">
    <source>
        <dbReference type="Proteomes" id="UP000738325"/>
    </source>
</evidence>
<keyword evidence="6" id="KW-1185">Reference proteome</keyword>
<evidence type="ECO:0000259" key="4">
    <source>
        <dbReference type="Pfam" id="PF01301"/>
    </source>
</evidence>
<dbReference type="GO" id="GO:0005975">
    <property type="term" value="P:carbohydrate metabolic process"/>
    <property type="evidence" value="ECO:0007669"/>
    <property type="project" value="InterPro"/>
</dbReference>
<dbReference type="AlphaFoldDB" id="A0A9P6UZ00"/>
<feature type="chain" id="PRO_5040350927" description="Glycoside hydrolase 35 catalytic domain-containing protein" evidence="3">
    <location>
        <begin position="19"/>
        <end position="1133"/>
    </location>
</feature>
<gene>
    <name evidence="5" type="ORF">BGZ99_009618</name>
</gene>
<feature type="domain" description="Glycoside hydrolase 35 catalytic" evidence="4">
    <location>
        <begin position="56"/>
        <end position="423"/>
    </location>
</feature>
<name>A0A9P6UZ00_9FUNG</name>
<sequence length="1133" mass="127042">MLGPLTSTLAVTLGLAVAAHQYLEHRAQGSLTHIHTNDTLYDKKTYGHILDYDKHSLILHGQRTLILSGEFHYWRLPDKSRWRPILEQYRSAGLNCIRIYFHWGFHSPSQGQYIFDGNRDIDYLLHVCEELGLYVMAAPGPYICAETQAGGFPIWLTAKREVRLRHMKTNFWKEYDPTFMDYCVEYFQHILPILARHQITSGSGGCILGLQVENESFQHVFGYPIGLHDDMRVLAKTARDCGITVPLFTNDGFEEGSFIVKDDPKRNKKGFGIDLYGFDKYVVFTPNSEPTSWVVGRDPSFLEEWDPATVISELDKMEKKVRAFGHANQRTPIFIPELQGGWFNHYGIQYTYDAIYRFYGDQYTKLMLDTVFSQGCTMLNFYMFYGGTNWGTIGDADVYTSYDYSACIREHGLMSGRLRKLRQGILFLQSFSDIMVTTDAVSSTKAFTVKSSLDKTVCQQRRSLVVGAKGPVELTFIRNFSPKKLDRFELRAIVKEGQGTLLTRLSCHLAYKASFIALGNYSTLNPDIHLILSATPIHVRSFSADSKKEIWIAALATSGPTEMAFSAGAVIREAGGQNARASDIQLQESPENKDVVVLSIPEGAKSAHVTLHGSNKSSTDPSLHIVFLDQDALSTLYCYYDNRHSEKRSHSQGELDFKDMASSPKVVTWGSYNAKYDPHLKTLAIESTESESEVHVLLFGQATSSTTVGTSIYGTGLPYQVISLKENQTALEKQQSTSTWVNQHHQGLLHAEWETRTTDFTTFAWQDCPRVSASSDLFQKVNFDFHFTSGHIIYRGTFKTREKVQQQSLLPRHRPVSLKINMRNRVIVYVNGVCIGSHMTYSRQLLMPGAKMGYDPVSFGSHTFLISQEALEAAFASRQGSAAASAQTEHHDQEHEIILVIDSFGLSRQPFVVDDIRNPRGLLSARVLGNDVLKGSESWQVAGVDVTQLKMAYGSTGFPDEHSEQGWRAVTERPSIIPDSGVSWWRTRFEGPPSESASSNSSSSSQASVNPTVNIPLCCRIEGEFSAMIILNDVLVGRYFGSDSPQHDFYLMDGLVHKAGSGQTNELKLMIYGSNATVGEFNKVRIQILPWVVEDAQGTLAQWSGNAAFDMDEADATELRTGPFWTLKQTFTL</sequence>
<dbReference type="OrthoDB" id="1657402at2759"/>
<dbReference type="InterPro" id="IPR001944">
    <property type="entry name" value="Glycoside_Hdrlase_35"/>
</dbReference>
<keyword evidence="3" id="KW-0732">Signal</keyword>
<dbReference type="Proteomes" id="UP000738325">
    <property type="component" value="Unassembled WGS sequence"/>
</dbReference>
<evidence type="ECO:0000313" key="5">
    <source>
        <dbReference type="EMBL" id="KAG0326378.1"/>
    </source>
</evidence>
<dbReference type="EMBL" id="JAAAIP010000083">
    <property type="protein sequence ID" value="KAG0326378.1"/>
    <property type="molecule type" value="Genomic_DNA"/>
</dbReference>
<dbReference type="InterPro" id="IPR017853">
    <property type="entry name" value="GH"/>
</dbReference>
<evidence type="ECO:0000256" key="1">
    <source>
        <dbReference type="ARBA" id="ARBA00009809"/>
    </source>
</evidence>
<evidence type="ECO:0000256" key="3">
    <source>
        <dbReference type="SAM" id="SignalP"/>
    </source>
</evidence>
<dbReference type="Gene3D" id="3.20.20.80">
    <property type="entry name" value="Glycosidases"/>
    <property type="match status" value="1"/>
</dbReference>
<dbReference type="PANTHER" id="PTHR23421">
    <property type="entry name" value="BETA-GALACTOSIDASE RELATED"/>
    <property type="match status" value="1"/>
</dbReference>